<dbReference type="InterPro" id="IPR014330">
    <property type="entry name" value="RNA-bd_S4-rel_YaaA"/>
</dbReference>
<dbReference type="Pfam" id="PF13275">
    <property type="entry name" value="S4_2"/>
    <property type="match status" value="1"/>
</dbReference>
<evidence type="ECO:0000313" key="3">
    <source>
        <dbReference type="Proteomes" id="UP000175744"/>
    </source>
</evidence>
<dbReference type="AlphaFoldDB" id="A0A1E8EX83"/>
<dbReference type="Gene3D" id="3.10.290.10">
    <property type="entry name" value="RNA-binding S4 domain"/>
    <property type="match status" value="1"/>
</dbReference>
<keyword evidence="1" id="KW-0694">RNA-binding</keyword>
<proteinExistence type="predicted"/>
<dbReference type="SUPFAM" id="SSF55174">
    <property type="entry name" value="Alpha-L RNA-binding motif"/>
    <property type="match status" value="1"/>
</dbReference>
<dbReference type="RefSeq" id="WP_070110747.1">
    <property type="nucleotide sequence ID" value="NZ_LZFO01000028.1"/>
</dbReference>
<evidence type="ECO:0000256" key="1">
    <source>
        <dbReference type="PROSITE-ProRule" id="PRU00182"/>
    </source>
</evidence>
<protein>
    <submittedName>
        <fullName evidence="2">Ribosome-associated protein</fullName>
    </submittedName>
</protein>
<organism evidence="2 3">
    <name type="scientific">Clostridium acetireducens DSM 10703</name>
    <dbReference type="NCBI Taxonomy" id="1121290"/>
    <lineage>
        <taxon>Bacteria</taxon>
        <taxon>Bacillati</taxon>
        <taxon>Bacillota</taxon>
        <taxon>Clostridia</taxon>
        <taxon>Eubacteriales</taxon>
        <taxon>Clostridiaceae</taxon>
        <taxon>Clostridium</taxon>
    </lineage>
</organism>
<keyword evidence="3" id="KW-1185">Reference proteome</keyword>
<reference evidence="2 3" key="1">
    <citation type="submission" date="2016-06" db="EMBL/GenBank/DDBJ databases">
        <title>Genome sequence of Clostridium acetireducens DSM 10703.</title>
        <authorList>
            <person name="Poehlein A."/>
            <person name="Fluechter S."/>
            <person name="Duerre P."/>
            <person name="Daniel R."/>
        </authorList>
    </citation>
    <scope>NUCLEOTIDE SEQUENCE [LARGE SCALE GENOMIC DNA]</scope>
    <source>
        <strain evidence="2 3">DSM 10703</strain>
    </source>
</reference>
<dbReference type="PROSITE" id="PS50889">
    <property type="entry name" value="S4"/>
    <property type="match status" value="1"/>
</dbReference>
<sequence>MEEIKINTDIIKLDSFLKWANLVQQGSEAKFFIKSGDIKVNNEVELRRGKKLKKGDIIEFKGKNYKIV</sequence>
<accession>A0A1E8EX83</accession>
<name>A0A1E8EX83_9CLOT</name>
<dbReference type="Proteomes" id="UP000175744">
    <property type="component" value="Unassembled WGS sequence"/>
</dbReference>
<evidence type="ECO:0000313" key="2">
    <source>
        <dbReference type="EMBL" id="OFI05403.1"/>
    </source>
</evidence>
<dbReference type="OrthoDB" id="9811532at2"/>
<dbReference type="EMBL" id="LZFO01000028">
    <property type="protein sequence ID" value="OFI05403.1"/>
    <property type="molecule type" value="Genomic_DNA"/>
</dbReference>
<dbReference type="PATRIC" id="fig|1121290.3.peg.1771"/>
<gene>
    <name evidence="2" type="ORF">CLOACE_17800</name>
</gene>
<dbReference type="NCBIfam" id="TIGR02988">
    <property type="entry name" value="YaaA_near_RecF"/>
    <property type="match status" value="1"/>
</dbReference>
<dbReference type="InterPro" id="IPR036986">
    <property type="entry name" value="S4_RNA-bd_sf"/>
</dbReference>
<dbReference type="CDD" id="cd00165">
    <property type="entry name" value="S4"/>
    <property type="match status" value="1"/>
</dbReference>
<dbReference type="GO" id="GO:0003723">
    <property type="term" value="F:RNA binding"/>
    <property type="evidence" value="ECO:0007669"/>
    <property type="project" value="UniProtKB-KW"/>
</dbReference>
<comment type="caution">
    <text evidence="2">The sequence shown here is derived from an EMBL/GenBank/DDBJ whole genome shotgun (WGS) entry which is preliminary data.</text>
</comment>
<dbReference type="STRING" id="1121290.CLAOCE_17800"/>